<dbReference type="HOGENOM" id="CLU_043304_1_0_1"/>
<dbReference type="SUPFAM" id="SSF47027">
    <property type="entry name" value="Acyl-CoA binding protein"/>
    <property type="match status" value="1"/>
</dbReference>
<name>A0A074WV11_9PEZI</name>
<feature type="domain" description="ACB" evidence="4">
    <location>
        <begin position="2"/>
        <end position="92"/>
    </location>
</feature>
<dbReference type="PRINTS" id="PR00689">
    <property type="entry name" value="ACOABINDINGP"/>
</dbReference>
<dbReference type="InterPro" id="IPR035984">
    <property type="entry name" value="Acyl-CoA-binding_sf"/>
</dbReference>
<feature type="non-terminal residue" evidence="5">
    <location>
        <position position="1"/>
    </location>
</feature>
<dbReference type="GO" id="GO:0000062">
    <property type="term" value="F:fatty-acyl-CoA binding"/>
    <property type="evidence" value="ECO:0007669"/>
    <property type="project" value="InterPro"/>
</dbReference>
<evidence type="ECO:0000313" key="6">
    <source>
        <dbReference type="Proteomes" id="UP000027730"/>
    </source>
</evidence>
<reference evidence="5 6" key="1">
    <citation type="journal article" date="2014" name="BMC Genomics">
        <title>Genome sequencing of four Aureobasidium pullulans varieties: biotechnological potential, stress tolerance, and description of new species.</title>
        <authorList>
            <person name="Gostin Ar C."/>
            <person name="Ohm R.A."/>
            <person name="Kogej T."/>
            <person name="Sonjak S."/>
            <person name="Turk M."/>
            <person name="Zajc J."/>
            <person name="Zalar P."/>
            <person name="Grube M."/>
            <person name="Sun H."/>
            <person name="Han J."/>
            <person name="Sharma A."/>
            <person name="Chiniquy J."/>
            <person name="Ngan C.Y."/>
            <person name="Lipzen A."/>
            <person name="Barry K."/>
            <person name="Grigoriev I.V."/>
            <person name="Gunde-Cimerman N."/>
        </authorList>
    </citation>
    <scope>NUCLEOTIDE SEQUENCE [LARGE SCALE GENOMIC DNA]</scope>
    <source>
        <strain evidence="5 6">CBS 147.97</strain>
    </source>
</reference>
<accession>A0A074WV11</accession>
<feature type="region of interest" description="Disordered" evidence="2">
    <location>
        <begin position="160"/>
        <end position="191"/>
    </location>
</feature>
<dbReference type="EMBL" id="KL584703">
    <property type="protein sequence ID" value="KEQ77013.1"/>
    <property type="molecule type" value="Genomic_DNA"/>
</dbReference>
<dbReference type="STRING" id="1043004.A0A074WV11"/>
<dbReference type="PROSITE" id="PS51228">
    <property type="entry name" value="ACB_2"/>
    <property type="match status" value="1"/>
</dbReference>
<keyword evidence="3" id="KW-1133">Transmembrane helix</keyword>
<evidence type="ECO:0000256" key="1">
    <source>
        <dbReference type="ARBA" id="ARBA00023121"/>
    </source>
</evidence>
<organism evidence="5 6">
    <name type="scientific">Aureobasidium namibiae CBS 147.97</name>
    <dbReference type="NCBI Taxonomy" id="1043004"/>
    <lineage>
        <taxon>Eukaryota</taxon>
        <taxon>Fungi</taxon>
        <taxon>Dikarya</taxon>
        <taxon>Ascomycota</taxon>
        <taxon>Pezizomycotina</taxon>
        <taxon>Dothideomycetes</taxon>
        <taxon>Dothideomycetidae</taxon>
        <taxon>Dothideales</taxon>
        <taxon>Saccotheciaceae</taxon>
        <taxon>Aureobasidium</taxon>
    </lineage>
</organism>
<dbReference type="OrthoDB" id="346910at2759"/>
<dbReference type="AlphaFoldDB" id="A0A074WV11"/>
<dbReference type="InterPro" id="IPR014352">
    <property type="entry name" value="FERM/acyl-CoA-bd_prot_sf"/>
</dbReference>
<feature type="transmembrane region" description="Helical" evidence="3">
    <location>
        <begin position="228"/>
        <end position="257"/>
    </location>
</feature>
<evidence type="ECO:0000256" key="2">
    <source>
        <dbReference type="SAM" id="MobiDB-lite"/>
    </source>
</evidence>
<keyword evidence="6" id="KW-1185">Reference proteome</keyword>
<evidence type="ECO:0000256" key="3">
    <source>
        <dbReference type="SAM" id="Phobius"/>
    </source>
</evidence>
<dbReference type="PANTHER" id="PTHR23310">
    <property type="entry name" value="ACYL-COA-BINDING PROTEIN, ACBP"/>
    <property type="match status" value="1"/>
</dbReference>
<dbReference type="Pfam" id="PF00887">
    <property type="entry name" value="ACBP"/>
    <property type="match status" value="1"/>
</dbReference>
<keyword evidence="3" id="KW-0472">Membrane</keyword>
<keyword evidence="3" id="KW-0812">Transmembrane</keyword>
<evidence type="ECO:0000313" key="5">
    <source>
        <dbReference type="EMBL" id="KEQ77013.1"/>
    </source>
</evidence>
<dbReference type="Gene3D" id="1.20.80.10">
    <property type="match status" value="1"/>
</dbReference>
<evidence type="ECO:0000259" key="4">
    <source>
        <dbReference type="PROSITE" id="PS51228"/>
    </source>
</evidence>
<dbReference type="Proteomes" id="UP000027730">
    <property type="component" value="Unassembled WGS sequence"/>
</dbReference>
<dbReference type="GeneID" id="25408899"/>
<dbReference type="PANTHER" id="PTHR23310:SF133">
    <property type="entry name" value="COA BINDING PROTEIN, PUTATIVE (AFU_ORTHOLOGUE AFUA_1G12300)-RELATED"/>
    <property type="match status" value="1"/>
</dbReference>
<proteinExistence type="predicted"/>
<dbReference type="InterPro" id="IPR000582">
    <property type="entry name" value="Acyl-CoA-binding_protein"/>
</dbReference>
<gene>
    <name evidence="5" type="ORF">M436DRAFT_37751</name>
</gene>
<sequence>NTDRVFGHALNTVNKIRTGSQKPPVSERLRLYGLYKQAMEGDVAYLQERPTTHDKKEQDKWDAWASNSGLSRTQAKRQYIETLIHTMHEYASATPEARELVAELEFVWDQVRNNSNPSGSSDASSPLRVLHEQRSGYPGMVSSSAAAFADDNVASRPLRILSPVKDQDRDDQQASPSRPPRSRISSPRDSRWRKSIDTALVRMTTEIAALREQLESRNFIAQQRKRSLLAWVLRASWFLVKLVAVDVFILWLVLLYLRRKKDMRLEGAVRVLLGDAVAQMQKVGSKVKVPTLTGKK</sequence>
<dbReference type="GO" id="GO:0006631">
    <property type="term" value="P:fatty acid metabolic process"/>
    <property type="evidence" value="ECO:0007669"/>
    <property type="project" value="TreeGrafter"/>
</dbReference>
<keyword evidence="1" id="KW-0446">Lipid-binding</keyword>
<protein>
    <submittedName>
        <fullName evidence="5">Acyl-CoA binding protein</fullName>
    </submittedName>
</protein>
<dbReference type="RefSeq" id="XP_013430695.1">
    <property type="nucleotide sequence ID" value="XM_013575241.1"/>
</dbReference>